<keyword evidence="2" id="KW-1185">Reference proteome</keyword>
<dbReference type="AlphaFoldDB" id="A0ABD2XQY0"/>
<name>A0ABD2XQY0_9HYME</name>
<reference evidence="1 2" key="1">
    <citation type="journal article" date="2024" name="bioRxiv">
        <title>A reference genome for Trichogramma kaykai: A tiny desert-dwelling parasitoid wasp with competing sex-ratio distorters.</title>
        <authorList>
            <person name="Culotta J."/>
            <person name="Lindsey A.R."/>
        </authorList>
    </citation>
    <scope>NUCLEOTIDE SEQUENCE [LARGE SCALE GENOMIC DNA]</scope>
    <source>
        <strain evidence="1 2">KSX58</strain>
    </source>
</reference>
<organism evidence="1 2">
    <name type="scientific">Trichogramma kaykai</name>
    <dbReference type="NCBI Taxonomy" id="54128"/>
    <lineage>
        <taxon>Eukaryota</taxon>
        <taxon>Metazoa</taxon>
        <taxon>Ecdysozoa</taxon>
        <taxon>Arthropoda</taxon>
        <taxon>Hexapoda</taxon>
        <taxon>Insecta</taxon>
        <taxon>Pterygota</taxon>
        <taxon>Neoptera</taxon>
        <taxon>Endopterygota</taxon>
        <taxon>Hymenoptera</taxon>
        <taxon>Apocrita</taxon>
        <taxon>Proctotrupomorpha</taxon>
        <taxon>Chalcidoidea</taxon>
        <taxon>Trichogrammatidae</taxon>
        <taxon>Trichogramma</taxon>
    </lineage>
</organism>
<accession>A0ABD2XQY0</accession>
<comment type="caution">
    <text evidence="1">The sequence shown here is derived from an EMBL/GenBank/DDBJ whole genome shotgun (WGS) entry which is preliminary data.</text>
</comment>
<sequence>MCRRNVMHQKLQPAAVTDPSEQIELVSSTNIIQDCSVSQRVEAPTSETDTTARQLCAAAAEARKNAVEIPMEEDTAITEPLQQSTEM</sequence>
<dbReference type="Proteomes" id="UP001627154">
    <property type="component" value="Unassembled WGS sequence"/>
</dbReference>
<evidence type="ECO:0000313" key="2">
    <source>
        <dbReference type="Proteomes" id="UP001627154"/>
    </source>
</evidence>
<evidence type="ECO:0000313" key="1">
    <source>
        <dbReference type="EMBL" id="KAL3407429.1"/>
    </source>
</evidence>
<protein>
    <submittedName>
        <fullName evidence="1">Uncharacterized protein</fullName>
    </submittedName>
</protein>
<dbReference type="EMBL" id="JBJJXI010000007">
    <property type="protein sequence ID" value="KAL3407429.1"/>
    <property type="molecule type" value="Genomic_DNA"/>
</dbReference>
<proteinExistence type="predicted"/>
<gene>
    <name evidence="1" type="ORF">TKK_000421</name>
</gene>